<comment type="caution">
    <text evidence="2">The sequence shown here is derived from an EMBL/GenBank/DDBJ whole genome shotgun (WGS) entry which is preliminary data.</text>
</comment>
<dbReference type="Gene3D" id="3.80.10.10">
    <property type="entry name" value="Ribonuclease Inhibitor"/>
    <property type="match status" value="1"/>
</dbReference>
<protein>
    <submittedName>
        <fullName evidence="2">Uncharacterized protein</fullName>
    </submittedName>
</protein>
<accession>A0A8H4QSS1</accession>
<reference evidence="2 3" key="1">
    <citation type="submission" date="2019-12" db="EMBL/GenBank/DDBJ databases">
        <authorList>
            <person name="Floudas D."/>
            <person name="Bentzer J."/>
            <person name="Ahren D."/>
            <person name="Johansson T."/>
            <person name="Persson P."/>
            <person name="Tunlid A."/>
        </authorList>
    </citation>
    <scope>NUCLEOTIDE SEQUENCE [LARGE SCALE GENOMIC DNA]</scope>
    <source>
        <strain evidence="2 3">CBS 102.39</strain>
    </source>
</reference>
<dbReference type="EMBL" id="JAACJL010000031">
    <property type="protein sequence ID" value="KAF4616284.1"/>
    <property type="molecule type" value="Genomic_DNA"/>
</dbReference>
<dbReference type="InterPro" id="IPR032675">
    <property type="entry name" value="LRR_dom_sf"/>
</dbReference>
<name>A0A8H4QSS1_9AGAR</name>
<feature type="region of interest" description="Disordered" evidence="1">
    <location>
        <begin position="447"/>
        <end position="522"/>
    </location>
</feature>
<dbReference type="AlphaFoldDB" id="A0A8H4QSS1"/>
<evidence type="ECO:0000313" key="3">
    <source>
        <dbReference type="Proteomes" id="UP000521872"/>
    </source>
</evidence>
<evidence type="ECO:0000256" key="1">
    <source>
        <dbReference type="SAM" id="MobiDB-lite"/>
    </source>
</evidence>
<feature type="compositionally biased region" description="Acidic residues" evidence="1">
    <location>
        <begin position="455"/>
        <end position="498"/>
    </location>
</feature>
<dbReference type="Proteomes" id="UP000521872">
    <property type="component" value="Unassembled WGS sequence"/>
</dbReference>
<sequence>MLNDLPSELWSQIFDLAADEDILFQHGFPSVMAESAWYKDYILGEWRLRSPREAMNLLQRRSYFTKKSIIMTCRRWRELGSEFLFRCLYFSDPYKLISLCSILDSSAAASSTITMSLGWWTKRIHISRYHPSPSRGASLEDMENALASIIRHCPNLEIFVMEKPMGPTFGPVADALSTFARRSLHTVQWNVPGESLSKVIWALSVLPRLVAAQIDVESPVTSAQEMANLGSAANLILKLPHLQHLSLRGYVEELVEQATSWHLPSLKTFSIDSGVSTNDLPDVVEFIKQHGHSLGLLDLNCTPILDVATILDLCPNICTFSFNCDWRISPHDEISSQLARVPHPNITSIGLHGLSSAFGVGLGAPRASPLDPTEFYRSMTQRSNDLNMAALNKRNFPNLQRVRALSRTMLNDLNRADGPNVENGGYERWNRWWTHCTTHGIRLEDCTGQMLGTLPEDEPEESSSEEEEESEEEDESEGEDSWGTASEDEEDEEDEEEPHDFPPLPGGVNRTPELTLLLQEVRAMNMGRDEELMARVRIPRPPSPPSP</sequence>
<evidence type="ECO:0000313" key="2">
    <source>
        <dbReference type="EMBL" id="KAF4616284.1"/>
    </source>
</evidence>
<dbReference type="SUPFAM" id="SSF52047">
    <property type="entry name" value="RNI-like"/>
    <property type="match status" value="1"/>
</dbReference>
<gene>
    <name evidence="2" type="ORF">D9613_008333</name>
</gene>
<keyword evidence="3" id="KW-1185">Reference proteome</keyword>
<proteinExistence type="predicted"/>
<organism evidence="2 3">
    <name type="scientific">Agrocybe pediades</name>
    <dbReference type="NCBI Taxonomy" id="84607"/>
    <lineage>
        <taxon>Eukaryota</taxon>
        <taxon>Fungi</taxon>
        <taxon>Dikarya</taxon>
        <taxon>Basidiomycota</taxon>
        <taxon>Agaricomycotina</taxon>
        <taxon>Agaricomycetes</taxon>
        <taxon>Agaricomycetidae</taxon>
        <taxon>Agaricales</taxon>
        <taxon>Agaricineae</taxon>
        <taxon>Strophariaceae</taxon>
        <taxon>Agrocybe</taxon>
    </lineage>
</organism>